<keyword evidence="2" id="KW-1185">Reference proteome</keyword>
<gene>
    <name evidence="1" type="ORF">P43SY_004048</name>
</gene>
<reference evidence="1" key="1">
    <citation type="submission" date="2021-12" db="EMBL/GenBank/DDBJ databases">
        <title>Prjna785345.</title>
        <authorList>
            <person name="Rujirawat T."/>
            <person name="Krajaejun T."/>
        </authorList>
    </citation>
    <scope>NUCLEOTIDE SEQUENCE</scope>
    <source>
        <strain evidence="1">Pi057C3</strain>
    </source>
</reference>
<protein>
    <recommendedName>
        <fullName evidence="3">Mitochondrial protein</fullName>
    </recommendedName>
</protein>
<dbReference type="Proteomes" id="UP001209570">
    <property type="component" value="Unassembled WGS sequence"/>
</dbReference>
<comment type="caution">
    <text evidence="1">The sequence shown here is derived from an EMBL/GenBank/DDBJ whole genome shotgun (WGS) entry which is preliminary data.</text>
</comment>
<evidence type="ECO:0008006" key="3">
    <source>
        <dbReference type="Google" id="ProtNLM"/>
    </source>
</evidence>
<organism evidence="1 2">
    <name type="scientific">Pythium insidiosum</name>
    <name type="common">Pythiosis disease agent</name>
    <dbReference type="NCBI Taxonomy" id="114742"/>
    <lineage>
        <taxon>Eukaryota</taxon>
        <taxon>Sar</taxon>
        <taxon>Stramenopiles</taxon>
        <taxon>Oomycota</taxon>
        <taxon>Peronosporomycetes</taxon>
        <taxon>Pythiales</taxon>
        <taxon>Pythiaceae</taxon>
        <taxon>Pythium</taxon>
    </lineage>
</organism>
<dbReference type="AlphaFoldDB" id="A0AAD5Q5F7"/>
<evidence type="ECO:0000313" key="1">
    <source>
        <dbReference type="EMBL" id="KAJ0394746.1"/>
    </source>
</evidence>
<accession>A0AAD5Q5F7</accession>
<evidence type="ECO:0000313" key="2">
    <source>
        <dbReference type="Proteomes" id="UP001209570"/>
    </source>
</evidence>
<sequence length="76" mass="8306">MIHQTLMNMPKKQAFVTVFGGVMGVSYLAFAQQRYSGKDFGGAAPGEPKTTSAEWQAASVEFGKVQKANPIRHFRA</sequence>
<proteinExistence type="predicted"/>
<dbReference type="EMBL" id="JAKCXM010000387">
    <property type="protein sequence ID" value="KAJ0394746.1"/>
    <property type="molecule type" value="Genomic_DNA"/>
</dbReference>
<name>A0AAD5Q5F7_PYTIN</name>